<evidence type="ECO:0000256" key="1">
    <source>
        <dbReference type="SAM" id="MobiDB-lite"/>
    </source>
</evidence>
<accession>A0A060Y4R3</accession>
<sequence length="310" mass="34833">MLSSRIFTNTIPKRRCLFPTLMSEPDPVPLSDPAETSEPQQKAGIFNPPATKRLKRTRKLEPAPGLFSEPPESMKSKEMEIPGPPATKRLKRTRKLEPTPAPLSEPPDTSKSKKKKIIPGPPASQQVKRSRCPPSPWTPNLVEIRRRTPTARPPTCEIGVTTFTLRSKVATGPTLKSGVVTSPSSGEAFSTSPERKKNRKRAKCSGAAVPAPPERKMKKRARCCPVPLNNPLSVCRSQRATQGRKACVWCKQEKEWMKTIWQCEACQVALCLIPGRNCFRAWHKTHKWNEEQGAHNQRPRECVKRCLKPW</sequence>
<feature type="region of interest" description="Disordered" evidence="1">
    <location>
        <begin position="176"/>
        <end position="211"/>
    </location>
</feature>
<dbReference type="Proteomes" id="UP000193380">
    <property type="component" value="Unassembled WGS sequence"/>
</dbReference>
<dbReference type="STRING" id="8022.A0A060Y4R3"/>
<gene>
    <name evidence="2" type="ORF">GSONMT00021133001</name>
</gene>
<name>A0A060Y4R3_ONCMY</name>
<dbReference type="AlphaFoldDB" id="A0A060Y4R3"/>
<evidence type="ECO:0000313" key="3">
    <source>
        <dbReference type="Proteomes" id="UP000193380"/>
    </source>
</evidence>
<proteinExistence type="predicted"/>
<feature type="compositionally biased region" description="Polar residues" evidence="1">
    <location>
        <begin position="179"/>
        <end position="192"/>
    </location>
</feature>
<dbReference type="PaxDb" id="8022-A0A060Y4R3"/>
<organism evidence="2 3">
    <name type="scientific">Oncorhynchus mykiss</name>
    <name type="common">Rainbow trout</name>
    <name type="synonym">Salmo gairdneri</name>
    <dbReference type="NCBI Taxonomy" id="8022"/>
    <lineage>
        <taxon>Eukaryota</taxon>
        <taxon>Metazoa</taxon>
        <taxon>Chordata</taxon>
        <taxon>Craniata</taxon>
        <taxon>Vertebrata</taxon>
        <taxon>Euteleostomi</taxon>
        <taxon>Actinopterygii</taxon>
        <taxon>Neopterygii</taxon>
        <taxon>Teleostei</taxon>
        <taxon>Protacanthopterygii</taxon>
        <taxon>Salmoniformes</taxon>
        <taxon>Salmonidae</taxon>
        <taxon>Salmoninae</taxon>
        <taxon>Oncorhynchus</taxon>
    </lineage>
</organism>
<evidence type="ECO:0000313" key="2">
    <source>
        <dbReference type="EMBL" id="CDQ86507.1"/>
    </source>
</evidence>
<dbReference type="EMBL" id="FR907339">
    <property type="protein sequence ID" value="CDQ86507.1"/>
    <property type="molecule type" value="Genomic_DNA"/>
</dbReference>
<protein>
    <submittedName>
        <fullName evidence="2">Uncharacterized protein</fullName>
    </submittedName>
</protein>
<reference evidence="2" key="1">
    <citation type="journal article" date="2014" name="Nat. Commun.">
        <title>The rainbow trout genome provides novel insights into evolution after whole-genome duplication in vertebrates.</title>
        <authorList>
            <person name="Berthelot C."/>
            <person name="Brunet F."/>
            <person name="Chalopin D."/>
            <person name="Juanchich A."/>
            <person name="Bernard M."/>
            <person name="Noel B."/>
            <person name="Bento P."/>
            <person name="Da Silva C."/>
            <person name="Labadie K."/>
            <person name="Alberti A."/>
            <person name="Aury J.M."/>
            <person name="Louis A."/>
            <person name="Dehais P."/>
            <person name="Bardou P."/>
            <person name="Montfort J."/>
            <person name="Klopp C."/>
            <person name="Cabau C."/>
            <person name="Gaspin C."/>
            <person name="Thorgaard G.H."/>
            <person name="Boussaha M."/>
            <person name="Quillet E."/>
            <person name="Guyomard R."/>
            <person name="Galiana D."/>
            <person name="Bobe J."/>
            <person name="Volff J.N."/>
            <person name="Genet C."/>
            <person name="Wincker P."/>
            <person name="Jaillon O."/>
            <person name="Roest Crollius H."/>
            <person name="Guiguen Y."/>
        </authorList>
    </citation>
    <scope>NUCLEOTIDE SEQUENCE [LARGE SCALE GENOMIC DNA]</scope>
</reference>
<feature type="region of interest" description="Disordered" evidence="1">
    <location>
        <begin position="18"/>
        <end position="155"/>
    </location>
</feature>
<reference evidence="2" key="2">
    <citation type="submission" date="2014-03" db="EMBL/GenBank/DDBJ databases">
        <authorList>
            <person name="Genoscope - CEA"/>
        </authorList>
    </citation>
    <scope>NUCLEOTIDE SEQUENCE</scope>
</reference>